<reference evidence="1 3" key="1">
    <citation type="journal article" date="2011" name="Nature">
        <title>The Medicago genome provides insight into the evolution of rhizobial symbioses.</title>
        <authorList>
            <person name="Young N.D."/>
            <person name="Debelle F."/>
            <person name="Oldroyd G.E."/>
            <person name="Geurts R."/>
            <person name="Cannon S.B."/>
            <person name="Udvardi M.K."/>
            <person name="Benedito V.A."/>
            <person name="Mayer K.F."/>
            <person name="Gouzy J."/>
            <person name="Schoof H."/>
            <person name="Van de Peer Y."/>
            <person name="Proost S."/>
            <person name="Cook D.R."/>
            <person name="Meyers B.C."/>
            <person name="Spannagl M."/>
            <person name="Cheung F."/>
            <person name="De Mita S."/>
            <person name="Krishnakumar V."/>
            <person name="Gundlach H."/>
            <person name="Zhou S."/>
            <person name="Mudge J."/>
            <person name="Bharti A.K."/>
            <person name="Murray J.D."/>
            <person name="Naoumkina M.A."/>
            <person name="Rosen B."/>
            <person name="Silverstein K.A."/>
            <person name="Tang H."/>
            <person name="Rombauts S."/>
            <person name="Zhao P.X."/>
            <person name="Zhou P."/>
            <person name="Barbe V."/>
            <person name="Bardou P."/>
            <person name="Bechner M."/>
            <person name="Bellec A."/>
            <person name="Berger A."/>
            <person name="Berges H."/>
            <person name="Bidwell S."/>
            <person name="Bisseling T."/>
            <person name="Choisne N."/>
            <person name="Couloux A."/>
            <person name="Denny R."/>
            <person name="Deshpande S."/>
            <person name="Dai X."/>
            <person name="Doyle J.J."/>
            <person name="Dudez A.M."/>
            <person name="Farmer A.D."/>
            <person name="Fouteau S."/>
            <person name="Franken C."/>
            <person name="Gibelin C."/>
            <person name="Gish J."/>
            <person name="Goldstein S."/>
            <person name="Gonzalez A.J."/>
            <person name="Green P.J."/>
            <person name="Hallab A."/>
            <person name="Hartog M."/>
            <person name="Hua A."/>
            <person name="Humphray S.J."/>
            <person name="Jeong D.H."/>
            <person name="Jing Y."/>
            <person name="Jocker A."/>
            <person name="Kenton S.M."/>
            <person name="Kim D.J."/>
            <person name="Klee K."/>
            <person name="Lai H."/>
            <person name="Lang C."/>
            <person name="Lin S."/>
            <person name="Macmil S.L."/>
            <person name="Magdelenat G."/>
            <person name="Matthews L."/>
            <person name="McCorrison J."/>
            <person name="Monaghan E.L."/>
            <person name="Mun J.H."/>
            <person name="Najar F.Z."/>
            <person name="Nicholson C."/>
            <person name="Noirot C."/>
            <person name="O'Bleness M."/>
            <person name="Paule C.R."/>
            <person name="Poulain J."/>
            <person name="Prion F."/>
            <person name="Qin B."/>
            <person name="Qu C."/>
            <person name="Retzel E.F."/>
            <person name="Riddle C."/>
            <person name="Sallet E."/>
            <person name="Samain S."/>
            <person name="Samson N."/>
            <person name="Sanders I."/>
            <person name="Saurat O."/>
            <person name="Scarpelli C."/>
            <person name="Schiex T."/>
            <person name="Segurens B."/>
            <person name="Severin A.J."/>
            <person name="Sherrier D.J."/>
            <person name="Shi R."/>
            <person name="Sims S."/>
            <person name="Singer S.R."/>
            <person name="Sinharoy S."/>
            <person name="Sterck L."/>
            <person name="Viollet A."/>
            <person name="Wang B.B."/>
            <person name="Wang K."/>
            <person name="Wang M."/>
            <person name="Wang X."/>
            <person name="Warfsmann J."/>
            <person name="Weissenbach J."/>
            <person name="White D.D."/>
            <person name="White J.D."/>
            <person name="Wiley G.B."/>
            <person name="Wincker P."/>
            <person name="Xing Y."/>
            <person name="Yang L."/>
            <person name="Yao Z."/>
            <person name="Ying F."/>
            <person name="Zhai J."/>
            <person name="Zhou L."/>
            <person name="Zuber A."/>
            <person name="Denarie J."/>
            <person name="Dixon R.A."/>
            <person name="May G.D."/>
            <person name="Schwartz D.C."/>
            <person name="Rogers J."/>
            <person name="Quetier F."/>
            <person name="Town C.D."/>
            <person name="Roe B.A."/>
        </authorList>
    </citation>
    <scope>NUCLEOTIDE SEQUENCE [LARGE SCALE GENOMIC DNA]</scope>
    <source>
        <strain evidence="1">A17</strain>
        <strain evidence="2 3">cv. Jemalong A17</strain>
    </source>
</reference>
<dbReference type="EMBL" id="CM001220">
    <property type="protein sequence ID" value="KEH30976.1"/>
    <property type="molecule type" value="Genomic_DNA"/>
</dbReference>
<evidence type="ECO:0000313" key="1">
    <source>
        <dbReference type="EMBL" id="KEH30976.1"/>
    </source>
</evidence>
<keyword evidence="1" id="KW-0472">Membrane</keyword>
<accession>A0A072UNM5</accession>
<reference evidence="1 3" key="2">
    <citation type="journal article" date="2014" name="BMC Genomics">
        <title>An improved genome release (version Mt4.0) for the model legume Medicago truncatula.</title>
        <authorList>
            <person name="Tang H."/>
            <person name="Krishnakumar V."/>
            <person name="Bidwell S."/>
            <person name="Rosen B."/>
            <person name="Chan A."/>
            <person name="Zhou S."/>
            <person name="Gentzbittel L."/>
            <person name="Childs K.L."/>
            <person name="Yandell M."/>
            <person name="Gundlach H."/>
            <person name="Mayer K.F."/>
            <person name="Schwartz D.C."/>
            <person name="Town C.D."/>
        </authorList>
    </citation>
    <scope>GENOME REANNOTATION</scope>
    <source>
        <strain evidence="1">A17</strain>
        <strain evidence="2 3">cv. Jemalong A17</strain>
    </source>
</reference>
<reference evidence="2" key="3">
    <citation type="submission" date="2015-04" db="UniProtKB">
        <authorList>
            <consortium name="EnsemblPlants"/>
        </authorList>
    </citation>
    <scope>IDENTIFICATION</scope>
    <source>
        <strain evidence="2">cv. Jemalong A17</strain>
    </source>
</reference>
<proteinExistence type="predicted"/>
<keyword evidence="3" id="KW-1185">Reference proteome</keyword>
<dbReference type="AlphaFoldDB" id="A0A072UNM5"/>
<sequence>MERVTLGDYERLNNLDEVAQGFQPANPVFFNIKNLVLTALKDNQYSGKEEEECNIHLTDLLEACNTIKPCFLSRFFPTLKYIVKRLETSSFQQEDDVDGCGWRCDDGGGYAIRIATLPCSLDGGSSVVQILGAVYFGPSVAPTIWVHLNRAAVTGFEVLSYIYSVWTVAADLGLSLCKFGISVLCRNGREFVWFVKVNCGCAIFVTVLAVDFICHPQGASVVFVCSLDVGQKWLINQLVRVNSLITVLAVEFTPIFKHLYVVLYGLERVINACCLCCRELMVTDFLGIKLKLYLKKLEAKEVLRLSINDIGCG</sequence>
<protein>
    <submittedName>
        <fullName evidence="1">Transmembrane protein, putative</fullName>
    </submittedName>
</protein>
<dbReference type="EnsemblPlants" id="KEH30976">
    <property type="protein sequence ID" value="KEH30976"/>
    <property type="gene ID" value="MTR_4g088270"/>
</dbReference>
<evidence type="ECO:0000313" key="3">
    <source>
        <dbReference type="Proteomes" id="UP000002051"/>
    </source>
</evidence>
<name>A0A072UNM5_MEDTR</name>
<gene>
    <name evidence="1" type="ordered locus">MTR_4g088270</name>
</gene>
<keyword evidence="1" id="KW-0812">Transmembrane</keyword>
<dbReference type="Proteomes" id="UP000002051">
    <property type="component" value="Chromosome 4"/>
</dbReference>
<organism evidence="1 3">
    <name type="scientific">Medicago truncatula</name>
    <name type="common">Barrel medic</name>
    <name type="synonym">Medicago tribuloides</name>
    <dbReference type="NCBI Taxonomy" id="3880"/>
    <lineage>
        <taxon>Eukaryota</taxon>
        <taxon>Viridiplantae</taxon>
        <taxon>Streptophyta</taxon>
        <taxon>Embryophyta</taxon>
        <taxon>Tracheophyta</taxon>
        <taxon>Spermatophyta</taxon>
        <taxon>Magnoliopsida</taxon>
        <taxon>eudicotyledons</taxon>
        <taxon>Gunneridae</taxon>
        <taxon>Pentapetalae</taxon>
        <taxon>rosids</taxon>
        <taxon>fabids</taxon>
        <taxon>Fabales</taxon>
        <taxon>Fabaceae</taxon>
        <taxon>Papilionoideae</taxon>
        <taxon>50 kb inversion clade</taxon>
        <taxon>NPAAA clade</taxon>
        <taxon>Hologalegina</taxon>
        <taxon>IRL clade</taxon>
        <taxon>Trifolieae</taxon>
        <taxon>Medicago</taxon>
    </lineage>
</organism>
<dbReference type="HOGENOM" id="CLU_889560_0_0_1"/>
<evidence type="ECO:0000313" key="2">
    <source>
        <dbReference type="EnsemblPlants" id="KEH30976"/>
    </source>
</evidence>